<comment type="caution">
    <text evidence="1">The sequence shown here is derived from an EMBL/GenBank/DDBJ whole genome shotgun (WGS) entry which is preliminary data.</text>
</comment>
<proteinExistence type="predicted"/>
<reference evidence="1" key="1">
    <citation type="submission" date="2021-01" db="EMBL/GenBank/DDBJ databases">
        <title>Whole genome shotgun sequence of Sphaerimonospora thailandensis NBRC 107569.</title>
        <authorList>
            <person name="Komaki H."/>
            <person name="Tamura T."/>
        </authorList>
    </citation>
    <scope>NUCLEOTIDE SEQUENCE</scope>
    <source>
        <strain evidence="1">NBRC 107569</strain>
    </source>
</reference>
<dbReference type="RefSeq" id="WP_204016028.1">
    <property type="nucleotide sequence ID" value="NZ_BOOG01000021.1"/>
</dbReference>
<dbReference type="EMBL" id="BOOG01000021">
    <property type="protein sequence ID" value="GIH70309.1"/>
    <property type="molecule type" value="Genomic_DNA"/>
</dbReference>
<dbReference type="Proteomes" id="UP000610966">
    <property type="component" value="Unassembled WGS sequence"/>
</dbReference>
<accession>A0A8J3VYQ6</accession>
<evidence type="ECO:0000313" key="2">
    <source>
        <dbReference type="Proteomes" id="UP000610966"/>
    </source>
</evidence>
<keyword evidence="2" id="KW-1185">Reference proteome</keyword>
<dbReference type="AlphaFoldDB" id="A0A8J3VYQ6"/>
<name>A0A8J3VYQ6_9ACTN</name>
<sequence length="130" mass="14041">MADLSLDGPKIDRAAAERVHYVDPRVRLLASTRWRLATGWSHRSWLGLGKNNPDALIQEARDWLRAAVAAGLLPPPGRADIVTVPAADLRHAVEVFTEAADTCTNPDCASPICRALARLKAALNGDNLRG</sequence>
<organism evidence="1 2">
    <name type="scientific">Sphaerimonospora thailandensis</name>
    <dbReference type="NCBI Taxonomy" id="795644"/>
    <lineage>
        <taxon>Bacteria</taxon>
        <taxon>Bacillati</taxon>
        <taxon>Actinomycetota</taxon>
        <taxon>Actinomycetes</taxon>
        <taxon>Streptosporangiales</taxon>
        <taxon>Streptosporangiaceae</taxon>
        <taxon>Sphaerimonospora</taxon>
    </lineage>
</organism>
<gene>
    <name evidence="1" type="ORF">Mth01_25620</name>
</gene>
<evidence type="ECO:0000313" key="1">
    <source>
        <dbReference type="EMBL" id="GIH70309.1"/>
    </source>
</evidence>
<protein>
    <submittedName>
        <fullName evidence="1">Uncharacterized protein</fullName>
    </submittedName>
</protein>